<feature type="compositionally biased region" description="Low complexity" evidence="1">
    <location>
        <begin position="760"/>
        <end position="777"/>
    </location>
</feature>
<keyword evidence="2" id="KW-0812">Transmembrane</keyword>
<feature type="compositionally biased region" description="Polar residues" evidence="1">
    <location>
        <begin position="609"/>
        <end position="619"/>
    </location>
</feature>
<sequence length="977" mass="104741">MKDGTDIQMSQHRVAIKPLLLVFLWAVTFLRCVSARDIFEYSDELAEFVPECGSHCFVAFLNSHFTRPSCKESSLECLCTQRSDGGFTIGEGAVQCLEAESRVGLCRNGLVSRGNIDRAYFMCSRQTGAVRATHTALEGTFVVTGTAGGVVLAPPLPTEITSPTRRSTSSTPLPTTLIVAPTSSTLSTRTRATSTSTERETTTSSSRFTPIPEPSGNDPAAGASGGPEEGFGTRQVIGLSVGIAGAVGLLLAAFLLARCRRRKRLDNTSPAIEPPTEKRTSRGYWAGRDQRDIVHISPPLPGLSPAFPRPAESRNTIWPNTIGMALSRPQSGSHSAISSPHYRRASKLLPPKPYASRPYLTLNIPDPRLSVSPPGVSQPATPTRAAPPQIKVQTKTNGPLIGQLSKRPPPLADGRESAMTEFEEDGITSASVASRSASQVWRPPPSDPRSATTYYVADRSGNWVLGRPEMENRRSNIAELDASTPVKATLPSVNAARLSQAGIGHGKGSPIAPPAPQGPEKPPAVNLLPAVNILAAAGKAMSAAPSVQTEDRTRKAVPATTAHNVPAMSFSHPEPPRRRSNSLTGRKSHNRSESQDGLLARHDSKKSHGSNNSVSTICSYNGGDEEGGRILDPMSLSPVVESPEAIGQGLGLSNNGRLMFRPPPVRLGLHSPPGQPSPTLGMLQASGNMPRAPDQMASEGPPLRYAQTGRQPQVTVPRRPDPAQFTTGSPAMPTMRIVPRPHDNATPSAYPSPLRPQRPPLQRDGGQQQQQQQQYPHPRQPARTYPAPEHPRPPAAAYGQYMPYRPQAVGIHQALWGQGPVPGQDGRQGQQEHGWRPQPQPRRTEGEVNMLQQQLRRPDLHQAAGGPYPQHIAQQQQQHQQQYARPSMAPSAYSNGSGSGSGSGSWSSSSSSLAAKRLGNERAATLAVQTTGGGSRHGADPRWKPAQGEVLLLPQTPGWQPRLTPTRRGDDLFLNVQ</sequence>
<keyword evidence="3" id="KW-0732">Signal</keyword>
<organism evidence="4 5">
    <name type="scientific">Plectosphaerella cucumerina</name>
    <dbReference type="NCBI Taxonomy" id="40658"/>
    <lineage>
        <taxon>Eukaryota</taxon>
        <taxon>Fungi</taxon>
        <taxon>Dikarya</taxon>
        <taxon>Ascomycota</taxon>
        <taxon>Pezizomycotina</taxon>
        <taxon>Sordariomycetes</taxon>
        <taxon>Hypocreomycetidae</taxon>
        <taxon>Glomerellales</taxon>
        <taxon>Plectosphaerellaceae</taxon>
        <taxon>Plectosphaerella</taxon>
    </lineage>
</organism>
<feature type="region of interest" description="Disordered" evidence="1">
    <location>
        <begin position="154"/>
        <end position="229"/>
    </location>
</feature>
<evidence type="ECO:0000256" key="3">
    <source>
        <dbReference type="SAM" id="SignalP"/>
    </source>
</evidence>
<feature type="region of interest" description="Disordered" evidence="1">
    <location>
        <begin position="861"/>
        <end position="913"/>
    </location>
</feature>
<dbReference type="OrthoDB" id="3946741at2759"/>
<reference evidence="4" key="1">
    <citation type="journal article" date="2021" name="Nat. Commun.">
        <title>Genetic determinants of endophytism in the Arabidopsis root mycobiome.</title>
        <authorList>
            <person name="Mesny F."/>
            <person name="Miyauchi S."/>
            <person name="Thiergart T."/>
            <person name="Pickel B."/>
            <person name="Atanasova L."/>
            <person name="Karlsson M."/>
            <person name="Huettel B."/>
            <person name="Barry K.W."/>
            <person name="Haridas S."/>
            <person name="Chen C."/>
            <person name="Bauer D."/>
            <person name="Andreopoulos W."/>
            <person name="Pangilinan J."/>
            <person name="LaButti K."/>
            <person name="Riley R."/>
            <person name="Lipzen A."/>
            <person name="Clum A."/>
            <person name="Drula E."/>
            <person name="Henrissat B."/>
            <person name="Kohler A."/>
            <person name="Grigoriev I.V."/>
            <person name="Martin F.M."/>
            <person name="Hacquard S."/>
        </authorList>
    </citation>
    <scope>NUCLEOTIDE SEQUENCE</scope>
    <source>
        <strain evidence="4">MPI-CAGE-AT-0016</strain>
    </source>
</reference>
<keyword evidence="2" id="KW-1133">Transmembrane helix</keyword>
<feature type="region of interest" description="Disordered" evidence="1">
    <location>
        <begin position="501"/>
        <end position="523"/>
    </location>
</feature>
<evidence type="ECO:0008006" key="6">
    <source>
        <dbReference type="Google" id="ProtNLM"/>
    </source>
</evidence>
<name>A0A8K0X210_9PEZI</name>
<accession>A0A8K0X210</accession>
<keyword evidence="2" id="KW-0472">Membrane</keyword>
<feature type="region of interest" description="Disordered" evidence="1">
    <location>
        <begin position="683"/>
        <end position="799"/>
    </location>
</feature>
<feature type="signal peptide" evidence="3">
    <location>
        <begin position="1"/>
        <end position="35"/>
    </location>
</feature>
<feature type="chain" id="PRO_5035462773" description="Extracellular membrane protein CFEM domain-containing protein" evidence="3">
    <location>
        <begin position="36"/>
        <end position="977"/>
    </location>
</feature>
<feature type="region of interest" description="Disordered" evidence="1">
    <location>
        <begin position="430"/>
        <end position="451"/>
    </location>
</feature>
<evidence type="ECO:0000256" key="2">
    <source>
        <dbReference type="SAM" id="Phobius"/>
    </source>
</evidence>
<feature type="compositionally biased region" description="Low complexity" evidence="1">
    <location>
        <begin position="867"/>
        <end position="884"/>
    </location>
</feature>
<feature type="transmembrane region" description="Helical" evidence="2">
    <location>
        <begin position="236"/>
        <end position="257"/>
    </location>
</feature>
<feature type="region of interest" description="Disordered" evidence="1">
    <location>
        <begin position="541"/>
        <end position="620"/>
    </location>
</feature>
<keyword evidence="5" id="KW-1185">Reference proteome</keyword>
<dbReference type="AlphaFoldDB" id="A0A8K0X210"/>
<evidence type="ECO:0000256" key="1">
    <source>
        <dbReference type="SAM" id="MobiDB-lite"/>
    </source>
</evidence>
<gene>
    <name evidence="4" type="ORF">B0T11DRAFT_98268</name>
</gene>
<feature type="compositionally biased region" description="Basic and acidic residues" evidence="1">
    <location>
        <begin position="590"/>
        <end position="602"/>
    </location>
</feature>
<dbReference type="Proteomes" id="UP000813385">
    <property type="component" value="Unassembled WGS sequence"/>
</dbReference>
<feature type="compositionally biased region" description="Pro residues" evidence="1">
    <location>
        <begin position="511"/>
        <end position="522"/>
    </location>
</feature>
<feature type="region of interest" description="Disordered" evidence="1">
    <location>
        <begin position="816"/>
        <end position="849"/>
    </location>
</feature>
<proteinExistence type="predicted"/>
<protein>
    <recommendedName>
        <fullName evidence="6">Extracellular membrane protein CFEM domain-containing protein</fullName>
    </recommendedName>
</protein>
<dbReference type="EMBL" id="JAGPXD010000004">
    <property type="protein sequence ID" value="KAH7357965.1"/>
    <property type="molecule type" value="Genomic_DNA"/>
</dbReference>
<evidence type="ECO:0000313" key="5">
    <source>
        <dbReference type="Proteomes" id="UP000813385"/>
    </source>
</evidence>
<feature type="region of interest" description="Disordered" evidence="1">
    <location>
        <begin position="927"/>
        <end position="977"/>
    </location>
</feature>
<feature type="compositionally biased region" description="Low complexity" evidence="1">
    <location>
        <begin position="158"/>
        <end position="209"/>
    </location>
</feature>
<comment type="caution">
    <text evidence="4">The sequence shown here is derived from an EMBL/GenBank/DDBJ whole genome shotgun (WGS) entry which is preliminary data.</text>
</comment>
<evidence type="ECO:0000313" key="4">
    <source>
        <dbReference type="EMBL" id="KAH7357965.1"/>
    </source>
</evidence>